<feature type="region of interest" description="Disordered" evidence="1">
    <location>
        <begin position="182"/>
        <end position="221"/>
    </location>
</feature>
<dbReference type="GO" id="GO:0016020">
    <property type="term" value="C:membrane"/>
    <property type="evidence" value="ECO:0007669"/>
    <property type="project" value="InterPro"/>
</dbReference>
<name>A0A9W8BLJ3_9FUNG</name>
<reference evidence="4" key="1">
    <citation type="submission" date="2022-07" db="EMBL/GenBank/DDBJ databases">
        <title>Phylogenomic reconstructions and comparative analyses of Kickxellomycotina fungi.</title>
        <authorList>
            <person name="Reynolds N.K."/>
            <person name="Stajich J.E."/>
            <person name="Barry K."/>
            <person name="Grigoriev I.V."/>
            <person name="Crous P."/>
            <person name="Smith M.E."/>
        </authorList>
    </citation>
    <scope>NUCLEOTIDE SEQUENCE</scope>
    <source>
        <strain evidence="4">IMI 214461</strain>
    </source>
</reference>
<feature type="transmembrane region" description="Helical" evidence="2">
    <location>
        <begin position="366"/>
        <end position="388"/>
    </location>
</feature>
<feature type="transmembrane region" description="Helical" evidence="2">
    <location>
        <begin position="73"/>
        <end position="93"/>
    </location>
</feature>
<evidence type="ECO:0000313" key="5">
    <source>
        <dbReference type="Proteomes" id="UP001150907"/>
    </source>
</evidence>
<gene>
    <name evidence="4" type="ORF">H4R26_002139</name>
</gene>
<feature type="compositionally biased region" description="Basic and acidic residues" evidence="1">
    <location>
        <begin position="183"/>
        <end position="199"/>
    </location>
</feature>
<keyword evidence="5" id="KW-1185">Reference proteome</keyword>
<dbReference type="AlphaFoldDB" id="A0A9W8BLJ3"/>
<dbReference type="InterPro" id="IPR026505">
    <property type="entry name" value="Solute_c_fam_35_mem_F3/F4"/>
</dbReference>
<dbReference type="PANTHER" id="PTHR19346">
    <property type="entry name" value="SUGAR PHOSPHATE TRANSPORTER DOMAIN-CONTAINING PROTEIN"/>
    <property type="match status" value="1"/>
</dbReference>
<feature type="domain" description="EamA" evidence="3">
    <location>
        <begin position="239"/>
        <end position="310"/>
    </location>
</feature>
<dbReference type="EMBL" id="JANBQF010000119">
    <property type="protein sequence ID" value="KAJ2005092.1"/>
    <property type="molecule type" value="Genomic_DNA"/>
</dbReference>
<feature type="transmembrane region" description="Helical" evidence="2">
    <location>
        <begin position="408"/>
        <end position="427"/>
    </location>
</feature>
<dbReference type="PANTHER" id="PTHR19346:SF4">
    <property type="entry name" value="SUGAR PHOSPHATE TRANSPORTER DOMAIN-CONTAINING PROTEIN"/>
    <property type="match status" value="1"/>
</dbReference>
<feature type="transmembrane region" description="Helical" evidence="2">
    <location>
        <begin position="460"/>
        <end position="480"/>
    </location>
</feature>
<keyword evidence="2" id="KW-0472">Membrane</keyword>
<dbReference type="Proteomes" id="UP001150907">
    <property type="component" value="Unassembled WGS sequence"/>
</dbReference>
<feature type="transmembrane region" description="Helical" evidence="2">
    <location>
        <begin position="238"/>
        <end position="257"/>
    </location>
</feature>
<protein>
    <recommendedName>
        <fullName evidence="3">EamA domain-containing protein</fullName>
    </recommendedName>
</protein>
<dbReference type="SUPFAM" id="SSF103481">
    <property type="entry name" value="Multidrug resistance efflux transporter EmrE"/>
    <property type="match status" value="2"/>
</dbReference>
<evidence type="ECO:0000256" key="1">
    <source>
        <dbReference type="SAM" id="MobiDB-lite"/>
    </source>
</evidence>
<dbReference type="OrthoDB" id="10062838at2759"/>
<evidence type="ECO:0000313" key="4">
    <source>
        <dbReference type="EMBL" id="KAJ2005092.1"/>
    </source>
</evidence>
<evidence type="ECO:0000256" key="2">
    <source>
        <dbReference type="SAM" id="Phobius"/>
    </source>
</evidence>
<feature type="transmembrane region" description="Helical" evidence="2">
    <location>
        <begin position="294"/>
        <end position="314"/>
    </location>
</feature>
<keyword evidence="2" id="KW-0812">Transmembrane</keyword>
<dbReference type="InterPro" id="IPR000620">
    <property type="entry name" value="EamA_dom"/>
</dbReference>
<feature type="transmembrane region" description="Helical" evidence="2">
    <location>
        <begin position="334"/>
        <end position="354"/>
    </location>
</feature>
<accession>A0A9W8BLJ3</accession>
<feature type="transmembrane region" description="Helical" evidence="2">
    <location>
        <begin position="434"/>
        <end position="454"/>
    </location>
</feature>
<feature type="transmembrane region" description="Helical" evidence="2">
    <location>
        <begin position="269"/>
        <end position="287"/>
    </location>
</feature>
<feature type="region of interest" description="Disordered" evidence="1">
    <location>
        <begin position="1"/>
        <end position="52"/>
    </location>
</feature>
<feature type="transmembrane region" description="Helical" evidence="2">
    <location>
        <begin position="105"/>
        <end position="125"/>
    </location>
</feature>
<dbReference type="InterPro" id="IPR037185">
    <property type="entry name" value="EmrE-like"/>
</dbReference>
<keyword evidence="2" id="KW-1133">Transmembrane helix</keyword>
<dbReference type="Gene3D" id="1.10.3730.20">
    <property type="match status" value="1"/>
</dbReference>
<evidence type="ECO:0000259" key="3">
    <source>
        <dbReference type="Pfam" id="PF00892"/>
    </source>
</evidence>
<organism evidence="4 5">
    <name type="scientific">Coemansia thaxteri</name>
    <dbReference type="NCBI Taxonomy" id="2663907"/>
    <lineage>
        <taxon>Eukaryota</taxon>
        <taxon>Fungi</taxon>
        <taxon>Fungi incertae sedis</taxon>
        <taxon>Zoopagomycota</taxon>
        <taxon>Kickxellomycotina</taxon>
        <taxon>Kickxellomycetes</taxon>
        <taxon>Kickxellales</taxon>
        <taxon>Kickxellaceae</taxon>
        <taxon>Coemansia</taxon>
    </lineage>
</organism>
<proteinExistence type="predicted"/>
<comment type="caution">
    <text evidence="4">The sequence shown here is derived from an EMBL/GenBank/DDBJ whole genome shotgun (WGS) entry which is preliminary data.</text>
</comment>
<dbReference type="Pfam" id="PF00892">
    <property type="entry name" value="EamA"/>
    <property type="match status" value="1"/>
</dbReference>
<sequence length="510" mass="54828">MEGIRTRHLPATDGSWHGADGTGSAASTELLERRPPADAQSRLDASPAAAPGLLPQSSLPGFARARPSARRSMLLGGASLLVCIFSFVFQTVITRRVQESYVQPYFILWVSHSFWVIILPLHTAYEKLKRQPRSLAALKQETLVASAKLILQRKRSALVAEHTPDQASFASDAYQPVLSLDPDDSRSRSAGGSDDHVIDDGGLTEPSGNAGDGRNGKGEQGSALGLAASRPGWVLGRMAILAALLATLLNSSAYLWYVAVGFTSMSKVTAIYNTSCFFAYLFSVLMLKERVQVIKCIAVAVSIIGVVFMALVDTGADVRELPEAQRLARRNTELFGDLLSLICACGIGLYQVVYKKYAVPNDFHSLYHVNFMTTLLGICTLAVFWIPIPALHATGVERFHWPSARQLAYISANALFGVAYNCCFMIALALTSPLFAAVGVMLTIPAMAVVDMAFQGHVLAWSVFAGGGAILAGFATLTYAEYCDSVRKAVPTSDTELTPSRSSAALTQHT</sequence>